<sequence>MARNQLTAKPIRMNESSDKNYQIVPVLNPLAEIGFPGRGFKTGYVIFRPKRNGEKFTIRQYPNYSPLQFGRGNSGSLLFIRDGDYSVTWQAGLMAYLAMVVFITLSTIIFTA</sequence>
<dbReference type="EMBL" id="AP013353">
    <property type="protein sequence ID" value="BAP01254.1"/>
    <property type="molecule type" value="Genomic_DNA"/>
</dbReference>
<accession>A0AAT9F8R4</accession>
<name>A0AAT9F8R4_9BACT</name>
<protein>
    <submittedName>
        <fullName evidence="2">Uncharacterized protein</fullName>
    </submittedName>
</protein>
<keyword evidence="1" id="KW-0472">Membrane</keyword>
<dbReference type="KEGG" id="mcm:MCAL160_0895"/>
<reference evidence="2" key="2">
    <citation type="journal article" date="2014" name="Genome Announc.">
        <title>Complete Genome Sequence of Mycoplasma californicum Strain HAZ160_1 from Bovine Mastitic Milk in Japan.</title>
        <authorList>
            <person name="Hata E."/>
            <person name="Murakami K."/>
        </authorList>
    </citation>
    <scope>NUCLEOTIDE SEQUENCE</scope>
    <source>
        <strain evidence="2">HAZ160_1</strain>
    </source>
</reference>
<gene>
    <name evidence="2" type="ORF">MCAL160_0895</name>
</gene>
<organism evidence="2">
    <name type="scientific">Mycoplasmopsis californica HAZ160_1</name>
    <dbReference type="NCBI Taxonomy" id="1397850"/>
    <lineage>
        <taxon>Bacteria</taxon>
        <taxon>Bacillati</taxon>
        <taxon>Mycoplasmatota</taxon>
        <taxon>Mycoplasmoidales</taxon>
        <taxon>Metamycoplasmataceae</taxon>
        <taxon>Mycoplasmopsis</taxon>
    </lineage>
</organism>
<keyword evidence="1" id="KW-0812">Transmembrane</keyword>
<reference evidence="2" key="3">
    <citation type="journal article" date="2019" name="Vet. Microbiol.">
        <title>Mutations associated with change of susceptibility to lincosamides and/or macrolides in field and laboratory-derived Mycoplasma californicum strains in Japan, and development of a rapid detection method for these mutations.</title>
        <authorList>
            <person name="Hata E."/>
            <person name="Nagai K."/>
            <person name="Murakami K."/>
        </authorList>
    </citation>
    <scope>NUCLEOTIDE SEQUENCE</scope>
    <source>
        <strain evidence="2">HAZ160_1</strain>
    </source>
</reference>
<keyword evidence="1" id="KW-1133">Transmembrane helix</keyword>
<reference evidence="2" key="1">
    <citation type="journal article" date="2014" name="Appl. Environ. Microbiol.">
        <title>Molecular Epidemiology of Cases of Mycoplasma californicum Infection in Japan.</title>
        <authorList>
            <person name="Hata E."/>
            <person name="Suzuki K."/>
            <person name="Hanyu H."/>
            <person name="Itoh M."/>
            <person name="Higuchi H."/>
            <person name="Kobayashi H."/>
        </authorList>
    </citation>
    <scope>NUCLEOTIDE SEQUENCE</scope>
    <source>
        <strain evidence="2">HAZ160_1</strain>
    </source>
</reference>
<proteinExistence type="predicted"/>
<reference evidence="2" key="4">
    <citation type="submission" date="2024-06" db="EMBL/GenBank/DDBJ databases">
        <authorList>
            <consortium name="Mycoplasma californicum genome sequencing consortium"/>
            <person name="Hata E."/>
            <person name="Tanaka K."/>
            <person name="Tamamura Y."/>
        </authorList>
    </citation>
    <scope>NUCLEOTIDE SEQUENCE</scope>
    <source>
        <strain evidence="2">HAZ160_1</strain>
    </source>
</reference>
<feature type="transmembrane region" description="Helical" evidence="1">
    <location>
        <begin position="87"/>
        <end position="110"/>
    </location>
</feature>
<evidence type="ECO:0000313" key="2">
    <source>
        <dbReference type="EMBL" id="BAP01254.1"/>
    </source>
</evidence>
<evidence type="ECO:0000256" key="1">
    <source>
        <dbReference type="SAM" id="Phobius"/>
    </source>
</evidence>
<dbReference type="AlphaFoldDB" id="A0AAT9F8R4"/>